<accession>A0ABW1FZA6</accession>
<evidence type="ECO:0000256" key="1">
    <source>
        <dbReference type="SAM" id="Phobius"/>
    </source>
</evidence>
<protein>
    <recommendedName>
        <fullName evidence="4">LPXTG cell wall anchor domain-containing protein</fullName>
    </recommendedName>
</protein>
<keyword evidence="1" id="KW-0472">Membrane</keyword>
<dbReference type="EMBL" id="JBHSQJ010000044">
    <property type="protein sequence ID" value="MFC5907845.1"/>
    <property type="molecule type" value="Genomic_DNA"/>
</dbReference>
<evidence type="ECO:0000313" key="3">
    <source>
        <dbReference type="Proteomes" id="UP001596174"/>
    </source>
</evidence>
<evidence type="ECO:0008006" key="4">
    <source>
        <dbReference type="Google" id="ProtNLM"/>
    </source>
</evidence>
<feature type="transmembrane region" description="Helical" evidence="1">
    <location>
        <begin position="25"/>
        <end position="43"/>
    </location>
</feature>
<proteinExistence type="predicted"/>
<keyword evidence="1" id="KW-0812">Transmembrane</keyword>
<keyword evidence="3" id="KW-1185">Reference proteome</keyword>
<gene>
    <name evidence="2" type="ORF">ACFP3V_11535</name>
</gene>
<organism evidence="2 3">
    <name type="scientific">Streptacidiphilus monticola</name>
    <dbReference type="NCBI Taxonomy" id="2161674"/>
    <lineage>
        <taxon>Bacteria</taxon>
        <taxon>Bacillati</taxon>
        <taxon>Actinomycetota</taxon>
        <taxon>Actinomycetes</taxon>
        <taxon>Kitasatosporales</taxon>
        <taxon>Streptomycetaceae</taxon>
        <taxon>Streptacidiphilus</taxon>
    </lineage>
</organism>
<name>A0ABW1FZA6_9ACTN</name>
<reference evidence="3" key="1">
    <citation type="journal article" date="2019" name="Int. J. Syst. Evol. Microbiol.">
        <title>The Global Catalogue of Microorganisms (GCM) 10K type strain sequencing project: providing services to taxonomists for standard genome sequencing and annotation.</title>
        <authorList>
            <consortium name="The Broad Institute Genomics Platform"/>
            <consortium name="The Broad Institute Genome Sequencing Center for Infectious Disease"/>
            <person name="Wu L."/>
            <person name="Ma J."/>
        </authorList>
    </citation>
    <scope>NUCLEOTIDE SEQUENCE [LARGE SCALE GENOMIC DNA]</scope>
    <source>
        <strain evidence="3">JCM 4816</strain>
    </source>
</reference>
<keyword evidence="1" id="KW-1133">Transmembrane helix</keyword>
<sequence>MSLHASHALALLAEEGGAHDTLKPWLTGGGALFLLLLALWVTTRFNKDR</sequence>
<evidence type="ECO:0000313" key="2">
    <source>
        <dbReference type="EMBL" id="MFC5907845.1"/>
    </source>
</evidence>
<dbReference type="RefSeq" id="WP_380582679.1">
    <property type="nucleotide sequence ID" value="NZ_JBHSQJ010000044.1"/>
</dbReference>
<comment type="caution">
    <text evidence="2">The sequence shown here is derived from an EMBL/GenBank/DDBJ whole genome shotgun (WGS) entry which is preliminary data.</text>
</comment>
<dbReference type="Proteomes" id="UP001596174">
    <property type="component" value="Unassembled WGS sequence"/>
</dbReference>